<dbReference type="AlphaFoldDB" id="A0A0G1UGA7"/>
<organism evidence="6 7">
    <name type="scientific">Candidatus Amesbacteria bacterium GW2011_GWA2_47_11</name>
    <dbReference type="NCBI Taxonomy" id="1618357"/>
    <lineage>
        <taxon>Bacteria</taxon>
        <taxon>Candidatus Amesiibacteriota</taxon>
    </lineage>
</organism>
<dbReference type="EMBL" id="LCNM01000003">
    <property type="protein sequence ID" value="KKU56750.1"/>
    <property type="molecule type" value="Genomic_DNA"/>
</dbReference>
<keyword evidence="2" id="KW-0328">Glycosyltransferase</keyword>
<accession>A0A0G1UGA7</accession>
<comment type="similarity">
    <text evidence="1">Belongs to the glycosyltransferase 2 family.</text>
</comment>
<dbReference type="Proteomes" id="UP000034607">
    <property type="component" value="Unassembled WGS sequence"/>
</dbReference>
<evidence type="ECO:0000256" key="4">
    <source>
        <dbReference type="SAM" id="Phobius"/>
    </source>
</evidence>
<sequence>MKPNLPLVSVVVTTRNRPRLFAKALKSVQTQTYPRLEIIVVDDASRPGVQSQVIRSFNPPVKYLRNTRNRGLAYSRNLGLKHSRGKYAAFLDDDDTWEPQKIALQVELARKSPNVAVISCAQTVFKTSGQVYINHPVVQGRIKEAIVSGRFGTVPSSNLFSRSALIQVGGFDIRLTSHIDYDIWMKLAQLGLSADYLDQPLVNTHDRGLPRMTADYTSRLAATDRYLSKWTPVWQSWIGVTATRIYLRRYYTYVVGWLAEEQFKRGKIGKGMTCLALIIRRYPTNITGLFIIPARCLALFCLRWIYLTFPVPRRFRLFTV</sequence>
<dbReference type="SUPFAM" id="SSF53448">
    <property type="entry name" value="Nucleotide-diphospho-sugar transferases"/>
    <property type="match status" value="1"/>
</dbReference>
<evidence type="ECO:0000313" key="6">
    <source>
        <dbReference type="EMBL" id="KKU56750.1"/>
    </source>
</evidence>
<dbReference type="Pfam" id="PF00535">
    <property type="entry name" value="Glycos_transf_2"/>
    <property type="match status" value="1"/>
</dbReference>
<keyword evidence="4" id="KW-0472">Membrane</keyword>
<keyword evidence="4" id="KW-0812">Transmembrane</keyword>
<dbReference type="InterPro" id="IPR050834">
    <property type="entry name" value="Glycosyltransf_2"/>
</dbReference>
<dbReference type="PANTHER" id="PTHR43685:SF5">
    <property type="entry name" value="GLYCOSYLTRANSFERASE EPSE-RELATED"/>
    <property type="match status" value="1"/>
</dbReference>
<protein>
    <submittedName>
        <fullName evidence="6">Glycosyltransferase</fullName>
    </submittedName>
</protein>
<reference evidence="6 7" key="1">
    <citation type="journal article" date="2015" name="Nature">
        <title>rRNA introns, odd ribosomes, and small enigmatic genomes across a large radiation of phyla.</title>
        <authorList>
            <person name="Brown C.T."/>
            <person name="Hug L.A."/>
            <person name="Thomas B.C."/>
            <person name="Sharon I."/>
            <person name="Castelle C.J."/>
            <person name="Singh A."/>
            <person name="Wilkins M.J."/>
            <person name="Williams K.H."/>
            <person name="Banfield J.F."/>
        </authorList>
    </citation>
    <scope>NUCLEOTIDE SEQUENCE [LARGE SCALE GENOMIC DNA]</scope>
</reference>
<keyword evidence="4" id="KW-1133">Transmembrane helix</keyword>
<keyword evidence="3 6" id="KW-0808">Transferase</keyword>
<feature type="transmembrane region" description="Helical" evidence="4">
    <location>
        <begin position="286"/>
        <end position="306"/>
    </location>
</feature>
<evidence type="ECO:0000313" key="7">
    <source>
        <dbReference type="Proteomes" id="UP000034607"/>
    </source>
</evidence>
<gene>
    <name evidence="6" type="ORF">UX78_C0003G0026</name>
</gene>
<evidence type="ECO:0000256" key="3">
    <source>
        <dbReference type="ARBA" id="ARBA00022679"/>
    </source>
</evidence>
<comment type="caution">
    <text evidence="6">The sequence shown here is derived from an EMBL/GenBank/DDBJ whole genome shotgun (WGS) entry which is preliminary data.</text>
</comment>
<dbReference type="InterPro" id="IPR001173">
    <property type="entry name" value="Glyco_trans_2-like"/>
</dbReference>
<dbReference type="CDD" id="cd00761">
    <property type="entry name" value="Glyco_tranf_GTA_type"/>
    <property type="match status" value="1"/>
</dbReference>
<dbReference type="Gene3D" id="3.90.550.10">
    <property type="entry name" value="Spore Coat Polysaccharide Biosynthesis Protein SpsA, Chain A"/>
    <property type="match status" value="1"/>
</dbReference>
<dbReference type="PANTHER" id="PTHR43685">
    <property type="entry name" value="GLYCOSYLTRANSFERASE"/>
    <property type="match status" value="1"/>
</dbReference>
<feature type="domain" description="Glycosyltransferase 2-like" evidence="5">
    <location>
        <begin position="9"/>
        <end position="164"/>
    </location>
</feature>
<evidence type="ECO:0000259" key="5">
    <source>
        <dbReference type="Pfam" id="PF00535"/>
    </source>
</evidence>
<dbReference type="InterPro" id="IPR029044">
    <property type="entry name" value="Nucleotide-diphossugar_trans"/>
</dbReference>
<name>A0A0G1UGA7_9BACT</name>
<evidence type="ECO:0000256" key="1">
    <source>
        <dbReference type="ARBA" id="ARBA00006739"/>
    </source>
</evidence>
<dbReference type="GO" id="GO:0016757">
    <property type="term" value="F:glycosyltransferase activity"/>
    <property type="evidence" value="ECO:0007669"/>
    <property type="project" value="UniProtKB-KW"/>
</dbReference>
<proteinExistence type="inferred from homology"/>
<evidence type="ECO:0000256" key="2">
    <source>
        <dbReference type="ARBA" id="ARBA00022676"/>
    </source>
</evidence>